<dbReference type="Gene3D" id="1.50.10.20">
    <property type="match status" value="1"/>
</dbReference>
<evidence type="ECO:0000313" key="2">
    <source>
        <dbReference type="Proteomes" id="UP000077701"/>
    </source>
</evidence>
<dbReference type="AlphaFoldDB" id="A0A161LKN6"/>
<reference evidence="1 2" key="1">
    <citation type="journal article" date="2016" name="Genome Announc.">
        <title>Draft Genome Sequence of Planomonospora sphaerica JCM9374, a Rare Actinomycete.</title>
        <authorList>
            <person name="Dohra H."/>
            <person name="Suzuki T."/>
            <person name="Inoue Y."/>
            <person name="Kodani S."/>
        </authorList>
    </citation>
    <scope>NUCLEOTIDE SEQUENCE [LARGE SCALE GENOMIC DNA]</scope>
    <source>
        <strain evidence="1 2">JCM 9374</strain>
    </source>
</reference>
<comment type="caution">
    <text evidence="1">The sequence shown here is derived from an EMBL/GenBank/DDBJ whole genome shotgun (WGS) entry which is preliminary data.</text>
</comment>
<proteinExistence type="predicted"/>
<keyword evidence="2" id="KW-1185">Reference proteome</keyword>
<dbReference type="InterPro" id="IPR007822">
    <property type="entry name" value="LANC-like"/>
</dbReference>
<protein>
    <submittedName>
        <fullName evidence="1">Lantibiotic modifying protein</fullName>
    </submittedName>
</protein>
<dbReference type="SMART" id="SM01260">
    <property type="entry name" value="LANC_like"/>
    <property type="match status" value="1"/>
</dbReference>
<dbReference type="PRINTS" id="PR01950">
    <property type="entry name" value="LANCSUPER"/>
</dbReference>
<organism evidence="1 2">
    <name type="scientific">Planomonospora sphaerica</name>
    <dbReference type="NCBI Taxonomy" id="161355"/>
    <lineage>
        <taxon>Bacteria</taxon>
        <taxon>Bacillati</taxon>
        <taxon>Actinomycetota</taxon>
        <taxon>Actinomycetes</taxon>
        <taxon>Streptosporangiales</taxon>
        <taxon>Streptosporangiaceae</taxon>
        <taxon>Planomonospora</taxon>
    </lineage>
</organism>
<dbReference type="OrthoDB" id="9148343at2"/>
<dbReference type="CDD" id="cd04434">
    <property type="entry name" value="LanC_like"/>
    <property type="match status" value="1"/>
</dbReference>
<dbReference type="Proteomes" id="UP000077701">
    <property type="component" value="Unassembled WGS sequence"/>
</dbReference>
<dbReference type="STRING" id="161355.PS9374_05544"/>
<name>A0A161LKN6_9ACTN</name>
<sequence length="450" mass="47661">MSLDQTRSSSARAETPLTAAVMAGRWIRSAAVDDGRGRRWKANPDPRGRSALAAEPASLYAGAAGIVLFFLELAAATGHEAYLEDARAGARYLAATWRDQTDLSLYHGLTGTVFALAEAGWATGEEEFEEAARAAADRIVRGVRRLDDGLGWSRDPAQRGDGGIVLGLLHAAGILGVPAYEEVAVEAGRRIARLVVPGHRFGDCPGLPTDAVTPGFLSGTAGTAFLLARLYGVTGDGRFLEAARRGADFVRTVSVVTGGCAAVPHHVPQGRNLHYLGFCSGSAGVARMFCELHRVTGDRGDLDWAERLARGVMRSGIPRRRTAGYWNTACQCCGTAGLVELFTGLWAVAGDERYLEFARTLAEDLIARATGHDDRGYRWYQAYRRLRPGEVTADTGYMVGAAGVGAALLHLDAAGLAGGPRRVVLLPDNPFPAIPVPAAALRRAEGGGRG</sequence>
<gene>
    <name evidence="1" type="ORF">PS9374_05544</name>
</gene>
<accession>A0A161LKN6</accession>
<evidence type="ECO:0000313" key="1">
    <source>
        <dbReference type="EMBL" id="GAT69864.1"/>
    </source>
</evidence>
<reference evidence="2" key="2">
    <citation type="submission" date="2016-04" db="EMBL/GenBank/DDBJ databases">
        <title>Planomonospora sphaerica JCM9374 whole genome shotgun sequence.</title>
        <authorList>
            <person name="Suzuki T."/>
            <person name="Dohra H."/>
            <person name="Kodani S."/>
        </authorList>
    </citation>
    <scope>NUCLEOTIDE SEQUENCE [LARGE SCALE GENOMIC DNA]</scope>
    <source>
        <strain evidence="2">JCM 9374</strain>
    </source>
</reference>
<dbReference type="GO" id="GO:0031179">
    <property type="term" value="P:peptide modification"/>
    <property type="evidence" value="ECO:0007669"/>
    <property type="project" value="InterPro"/>
</dbReference>
<dbReference type="RefSeq" id="WP_068901642.1">
    <property type="nucleotide sequence ID" value="NZ_BDCX01000015.1"/>
</dbReference>
<dbReference type="SUPFAM" id="SSF158745">
    <property type="entry name" value="LanC-like"/>
    <property type="match status" value="1"/>
</dbReference>
<dbReference type="EMBL" id="BDCX01000015">
    <property type="protein sequence ID" value="GAT69864.1"/>
    <property type="molecule type" value="Genomic_DNA"/>
</dbReference>
<dbReference type="Pfam" id="PF05147">
    <property type="entry name" value="LANC_like"/>
    <property type="match status" value="1"/>
</dbReference>